<dbReference type="PANTHER" id="PTHR30472:SF37">
    <property type="entry name" value="FE(3+) DICITRATE TRANSPORT SYSTEM PERMEASE PROTEIN FECD-RELATED"/>
    <property type="match status" value="1"/>
</dbReference>
<feature type="transmembrane region" description="Helical" evidence="8">
    <location>
        <begin position="154"/>
        <end position="179"/>
    </location>
</feature>
<evidence type="ECO:0000256" key="4">
    <source>
        <dbReference type="ARBA" id="ARBA00022475"/>
    </source>
</evidence>
<comment type="similarity">
    <text evidence="2">Belongs to the binding-protein-dependent transport system permease family. FecCD subfamily.</text>
</comment>
<organism evidence="9 10">
    <name type="scientific">Paenibacillus turicensis</name>
    <dbReference type="NCBI Taxonomy" id="160487"/>
    <lineage>
        <taxon>Bacteria</taxon>
        <taxon>Bacillati</taxon>
        <taxon>Bacillota</taxon>
        <taxon>Bacilli</taxon>
        <taxon>Bacillales</taxon>
        <taxon>Paenibacillaceae</taxon>
        <taxon>Paenibacillus</taxon>
    </lineage>
</organism>
<gene>
    <name evidence="9" type="ORF">J2Z32_003402</name>
</gene>
<keyword evidence="4" id="KW-1003">Cell membrane</keyword>
<evidence type="ECO:0000256" key="8">
    <source>
        <dbReference type="SAM" id="Phobius"/>
    </source>
</evidence>
<dbReference type="RefSeq" id="WP_210090338.1">
    <property type="nucleotide sequence ID" value="NZ_JAGGKG010000018.1"/>
</dbReference>
<feature type="transmembrane region" description="Helical" evidence="8">
    <location>
        <begin position="126"/>
        <end position="147"/>
    </location>
</feature>
<feature type="transmembrane region" description="Helical" evidence="8">
    <location>
        <begin position="70"/>
        <end position="94"/>
    </location>
</feature>
<evidence type="ECO:0000256" key="7">
    <source>
        <dbReference type="ARBA" id="ARBA00023136"/>
    </source>
</evidence>
<feature type="transmembrane region" description="Helical" evidence="8">
    <location>
        <begin position="199"/>
        <end position="219"/>
    </location>
</feature>
<keyword evidence="6 8" id="KW-1133">Transmembrane helix</keyword>
<dbReference type="Pfam" id="PF01032">
    <property type="entry name" value="FecCD"/>
    <property type="match status" value="1"/>
</dbReference>
<dbReference type="EMBL" id="JAGGKG010000018">
    <property type="protein sequence ID" value="MBP1906738.1"/>
    <property type="molecule type" value="Genomic_DNA"/>
</dbReference>
<evidence type="ECO:0000256" key="2">
    <source>
        <dbReference type="ARBA" id="ARBA00007935"/>
    </source>
</evidence>
<dbReference type="InterPro" id="IPR037294">
    <property type="entry name" value="ABC_BtuC-like"/>
</dbReference>
<dbReference type="InterPro" id="IPR000522">
    <property type="entry name" value="ABC_transptr_permease_BtuC"/>
</dbReference>
<sequence length="340" mass="35184">MNVNTQHQGKRYSLIKNMLGLLVLLILLVLMALLNIGVGSVPLSVSEVIAAFGAHANPDHQVIVMDYRLVRTLLGMMVGAALGVAGVVAQAILYNPLASPGTLGITAGSGVGAVMIVMLVPQAATGLVSAAAFTGGVLAATVIYLVAYRGGVDAIRLALVGVAVSALCGAGINLLLVSGDANLSTALVWLAGSLWGRDWIQFYSLLPWVVVLIPVTWCLSRQMEVLQLGDETAQGLGVRIQVLRVLLLAIVVALAGAAVSTAGTIGFVGLICPHIARGLVGNRYSMIIPVAAVCGALLVITADFLGRVAHPPLEIPAGIVTAVIGAPYFIYLMWRSSRKG</sequence>
<protein>
    <submittedName>
        <fullName evidence="9">Iron complex transport system permease protein</fullName>
    </submittedName>
</protein>
<feature type="transmembrane region" description="Helical" evidence="8">
    <location>
        <begin position="317"/>
        <end position="334"/>
    </location>
</feature>
<dbReference type="Gene3D" id="1.10.3470.10">
    <property type="entry name" value="ABC transporter involved in vitamin B12 uptake, BtuC"/>
    <property type="match status" value="1"/>
</dbReference>
<feature type="transmembrane region" description="Helical" evidence="8">
    <location>
        <begin position="245"/>
        <end position="271"/>
    </location>
</feature>
<dbReference type="Proteomes" id="UP001519272">
    <property type="component" value="Unassembled WGS sequence"/>
</dbReference>
<keyword evidence="7 8" id="KW-0472">Membrane</keyword>
<keyword evidence="10" id="KW-1185">Reference proteome</keyword>
<dbReference type="SUPFAM" id="SSF81345">
    <property type="entry name" value="ABC transporter involved in vitamin B12 uptake, BtuC"/>
    <property type="match status" value="1"/>
</dbReference>
<evidence type="ECO:0000313" key="10">
    <source>
        <dbReference type="Proteomes" id="UP001519272"/>
    </source>
</evidence>
<name>A0ABS4FVX9_9BACL</name>
<dbReference type="CDD" id="cd06550">
    <property type="entry name" value="TM_ABC_iron-siderophores_like"/>
    <property type="match status" value="1"/>
</dbReference>
<evidence type="ECO:0000256" key="6">
    <source>
        <dbReference type="ARBA" id="ARBA00022989"/>
    </source>
</evidence>
<reference evidence="9 10" key="1">
    <citation type="submission" date="2021-03" db="EMBL/GenBank/DDBJ databases">
        <title>Genomic Encyclopedia of Type Strains, Phase IV (KMG-IV): sequencing the most valuable type-strain genomes for metagenomic binning, comparative biology and taxonomic classification.</title>
        <authorList>
            <person name="Goeker M."/>
        </authorList>
    </citation>
    <scope>NUCLEOTIDE SEQUENCE [LARGE SCALE GENOMIC DNA]</scope>
    <source>
        <strain evidence="9 10">DSM 14349</strain>
    </source>
</reference>
<evidence type="ECO:0000256" key="3">
    <source>
        <dbReference type="ARBA" id="ARBA00022448"/>
    </source>
</evidence>
<dbReference type="PANTHER" id="PTHR30472">
    <property type="entry name" value="FERRIC ENTEROBACTIN TRANSPORT SYSTEM PERMEASE PROTEIN"/>
    <property type="match status" value="1"/>
</dbReference>
<evidence type="ECO:0000256" key="1">
    <source>
        <dbReference type="ARBA" id="ARBA00004651"/>
    </source>
</evidence>
<evidence type="ECO:0000256" key="5">
    <source>
        <dbReference type="ARBA" id="ARBA00022692"/>
    </source>
</evidence>
<accession>A0ABS4FVX9</accession>
<feature type="transmembrane region" description="Helical" evidence="8">
    <location>
        <begin position="283"/>
        <end position="305"/>
    </location>
</feature>
<comment type="caution">
    <text evidence="9">The sequence shown here is derived from an EMBL/GenBank/DDBJ whole genome shotgun (WGS) entry which is preliminary data.</text>
</comment>
<evidence type="ECO:0000313" key="9">
    <source>
        <dbReference type="EMBL" id="MBP1906738.1"/>
    </source>
</evidence>
<keyword evidence="3" id="KW-0813">Transport</keyword>
<proteinExistence type="inferred from homology"/>
<comment type="subcellular location">
    <subcellularLocation>
        <location evidence="1">Cell membrane</location>
        <topology evidence="1">Multi-pass membrane protein</topology>
    </subcellularLocation>
</comment>
<feature type="transmembrane region" description="Helical" evidence="8">
    <location>
        <begin position="101"/>
        <end position="120"/>
    </location>
</feature>
<keyword evidence="5 8" id="KW-0812">Transmembrane</keyword>